<organism evidence="7 8">
    <name type="scientific">Raphidocelis subcapitata</name>
    <dbReference type="NCBI Taxonomy" id="307507"/>
    <lineage>
        <taxon>Eukaryota</taxon>
        <taxon>Viridiplantae</taxon>
        <taxon>Chlorophyta</taxon>
        <taxon>core chlorophytes</taxon>
        <taxon>Chlorophyceae</taxon>
        <taxon>CS clade</taxon>
        <taxon>Sphaeropleales</taxon>
        <taxon>Selenastraceae</taxon>
        <taxon>Raphidocelis</taxon>
    </lineage>
</organism>
<dbReference type="PANTHER" id="PTHR11963:SF20">
    <property type="entry name" value="PEPTIDASE B"/>
    <property type="match status" value="1"/>
</dbReference>
<reference evidence="7 8" key="1">
    <citation type="journal article" date="2018" name="Sci. Rep.">
        <title>Raphidocelis subcapitata (=Pseudokirchneriella subcapitata) provides an insight into genome evolution and environmental adaptations in the Sphaeropleales.</title>
        <authorList>
            <person name="Suzuki S."/>
            <person name="Yamaguchi H."/>
            <person name="Nakajima N."/>
            <person name="Kawachi M."/>
        </authorList>
    </citation>
    <scope>NUCLEOTIDE SEQUENCE [LARGE SCALE GENOMIC DNA]</scope>
    <source>
        <strain evidence="7 8">NIES-35</strain>
    </source>
</reference>
<dbReference type="Gene3D" id="3.40.630.10">
    <property type="entry name" value="Zn peptidases"/>
    <property type="match status" value="1"/>
</dbReference>
<dbReference type="Gene3D" id="3.40.220.10">
    <property type="entry name" value="Leucine Aminopeptidase, subunit E, domain 1"/>
    <property type="match status" value="1"/>
</dbReference>
<name>A0A2V0PQ22_9CHLO</name>
<sequence length="566" mass="56638">MQPEPWCWEASARAEAVLLSAPPSGGEVPLVPVHTAGGWDAALLALPPSARRWAEESGAKVAKSGDTFAVPSDEGRIAGVIVGLDSPTDVWGWAAAAGKLPGGGSKDGSGGEGGGAVYALDTAALEAFARGGVADAADAAALGWMLGSYKFDRYKTAKQGGKERGAAGARLVCPEAADRRRAVALARAHYFARDLINTPANDLGPEHLAREAVALAAAHEGAECSVVSGEGLLEAGYPAIHTVGRASTRPPALIDITWRPPGAGAASLPAVALVGKGVCFDTGGLNLKTAAGMKARRRDCTMKKDMGGAALVLAVAHAVMSLRLPLALRVLVPAVENSVAGDAYRPLDVLDTRAGMTIEQGNCDAEGRLILADALFEAATARPDLIIDAATLTGAARAALGPELPAVFSSDDAAWRELERAAAEQNDPLWRLPLHRGYRRLLDSKVADIGSVASDGAGQGGAIVAALFLWEFVAAGARASAAPGAGGSGGAAAGPSDAAAPPPPWLHIDTGAWVGGARPGRPDGGEALGLLALVAMLRARYGGGGAAGGGGGGDGGGSGEGGPAAA</sequence>
<evidence type="ECO:0000256" key="3">
    <source>
        <dbReference type="ARBA" id="ARBA00022670"/>
    </source>
</evidence>
<evidence type="ECO:0000256" key="5">
    <source>
        <dbReference type="SAM" id="MobiDB-lite"/>
    </source>
</evidence>
<dbReference type="SUPFAM" id="SSF53187">
    <property type="entry name" value="Zn-dependent exopeptidases"/>
    <property type="match status" value="1"/>
</dbReference>
<dbReference type="InterPro" id="IPR000819">
    <property type="entry name" value="Peptidase_M17_C"/>
</dbReference>
<dbReference type="GO" id="GO:0030145">
    <property type="term" value="F:manganese ion binding"/>
    <property type="evidence" value="ECO:0007669"/>
    <property type="project" value="InterPro"/>
</dbReference>
<evidence type="ECO:0000256" key="2">
    <source>
        <dbReference type="ARBA" id="ARBA00022438"/>
    </source>
</evidence>
<dbReference type="GO" id="GO:0006508">
    <property type="term" value="P:proteolysis"/>
    <property type="evidence" value="ECO:0007669"/>
    <property type="project" value="UniProtKB-KW"/>
</dbReference>
<evidence type="ECO:0000256" key="1">
    <source>
        <dbReference type="ARBA" id="ARBA00009528"/>
    </source>
</evidence>
<evidence type="ECO:0000256" key="4">
    <source>
        <dbReference type="ARBA" id="ARBA00022801"/>
    </source>
</evidence>
<dbReference type="EMBL" id="BDRX01000207">
    <property type="protein sequence ID" value="GBG00284.1"/>
    <property type="molecule type" value="Genomic_DNA"/>
</dbReference>
<dbReference type="OrthoDB" id="412814at2759"/>
<protein>
    <submittedName>
        <fullName evidence="7">Cytochrome C oxidase subunit II</fullName>
    </submittedName>
</protein>
<dbReference type="InterPro" id="IPR011356">
    <property type="entry name" value="Leucine_aapep/pepB"/>
</dbReference>
<keyword evidence="2" id="KW-0031">Aminopeptidase</keyword>
<evidence type="ECO:0000259" key="6">
    <source>
        <dbReference type="Pfam" id="PF00883"/>
    </source>
</evidence>
<dbReference type="Pfam" id="PF00883">
    <property type="entry name" value="Peptidase_M17"/>
    <property type="match status" value="1"/>
</dbReference>
<comment type="similarity">
    <text evidence="1">Belongs to the peptidase M17 family.</text>
</comment>
<comment type="caution">
    <text evidence="7">The sequence shown here is derived from an EMBL/GenBank/DDBJ whole genome shotgun (WGS) entry which is preliminary data.</text>
</comment>
<dbReference type="PRINTS" id="PR00481">
    <property type="entry name" value="LAMNOPPTDASE"/>
</dbReference>
<dbReference type="GO" id="GO:0005737">
    <property type="term" value="C:cytoplasm"/>
    <property type="evidence" value="ECO:0007669"/>
    <property type="project" value="InterPro"/>
</dbReference>
<dbReference type="STRING" id="307507.A0A2V0PQ22"/>
<evidence type="ECO:0000313" key="7">
    <source>
        <dbReference type="EMBL" id="GBG00284.1"/>
    </source>
</evidence>
<proteinExistence type="inferred from homology"/>
<dbReference type="GO" id="GO:0070006">
    <property type="term" value="F:metalloaminopeptidase activity"/>
    <property type="evidence" value="ECO:0007669"/>
    <property type="project" value="InterPro"/>
</dbReference>
<keyword evidence="3" id="KW-0645">Protease</keyword>
<dbReference type="AlphaFoldDB" id="A0A2V0PQ22"/>
<dbReference type="Proteomes" id="UP000247498">
    <property type="component" value="Unassembled WGS sequence"/>
</dbReference>
<feature type="region of interest" description="Disordered" evidence="5">
    <location>
        <begin position="546"/>
        <end position="566"/>
    </location>
</feature>
<feature type="domain" description="Cytosol aminopeptidase" evidence="6">
    <location>
        <begin position="191"/>
        <end position="511"/>
    </location>
</feature>
<accession>A0A2V0PQ22</accession>
<dbReference type="PANTHER" id="PTHR11963">
    <property type="entry name" value="LEUCINE AMINOPEPTIDASE-RELATED"/>
    <property type="match status" value="1"/>
</dbReference>
<evidence type="ECO:0000313" key="8">
    <source>
        <dbReference type="Proteomes" id="UP000247498"/>
    </source>
</evidence>
<keyword evidence="8" id="KW-1185">Reference proteome</keyword>
<dbReference type="InterPro" id="IPR043472">
    <property type="entry name" value="Macro_dom-like"/>
</dbReference>
<keyword evidence="4" id="KW-0378">Hydrolase</keyword>
<dbReference type="InParanoid" id="A0A2V0PQ22"/>
<feature type="region of interest" description="Disordered" evidence="5">
    <location>
        <begin position="484"/>
        <end position="503"/>
    </location>
</feature>
<gene>
    <name evidence="7" type="ORF">Rsub_12963</name>
</gene>